<dbReference type="Gene3D" id="3.20.20.140">
    <property type="entry name" value="Metal-dependent hydrolases"/>
    <property type="match status" value="1"/>
</dbReference>
<dbReference type="InterPro" id="IPR011059">
    <property type="entry name" value="Metal-dep_hydrolase_composite"/>
</dbReference>
<gene>
    <name evidence="3" type="ORF">RMCC_5300</name>
</gene>
<evidence type="ECO:0000313" key="3">
    <source>
        <dbReference type="EMBL" id="GAS98335.1"/>
    </source>
</evidence>
<dbReference type="AlphaFoldDB" id="A0A100WHL5"/>
<dbReference type="SUPFAM" id="SSF51556">
    <property type="entry name" value="Metallo-dependent hydrolases"/>
    <property type="match status" value="1"/>
</dbReference>
<dbReference type="PANTHER" id="PTHR43794">
    <property type="entry name" value="AMINOHYDROLASE SSNA-RELATED"/>
    <property type="match status" value="1"/>
</dbReference>
<dbReference type="STRING" id="228230.RMCC_5300"/>
<name>A0A100WHL5_MYCCR</name>
<dbReference type="OrthoDB" id="3189065at2"/>
<dbReference type="RefSeq" id="WP_062659144.1">
    <property type="nucleotide sequence ID" value="NZ_BCSY01000081.1"/>
</dbReference>
<dbReference type="PANTHER" id="PTHR43794:SF5">
    <property type="entry name" value="CHLOROHYDROLASE FAMILY PROTEIN"/>
    <property type="match status" value="1"/>
</dbReference>
<dbReference type="Proteomes" id="UP000069443">
    <property type="component" value="Unassembled WGS sequence"/>
</dbReference>
<reference evidence="4" key="2">
    <citation type="submission" date="2016-02" db="EMBL/GenBank/DDBJ databases">
        <title>Draft genome sequence of five rapidly growing Mycobacterium species.</title>
        <authorList>
            <person name="Katahira K."/>
            <person name="Gotou Y."/>
            <person name="Iida K."/>
            <person name="Ogura Y."/>
            <person name="Hayashi T."/>
        </authorList>
    </citation>
    <scope>NUCLEOTIDE SEQUENCE [LARGE SCALE GENOMIC DNA]</scope>
    <source>
        <strain evidence="4">JCM15298</strain>
    </source>
</reference>
<sequence>MKTVFRHGCVVTMNPVFGNLADTDVLVEEDRITAVGRGLDAGDATEIDARGCILTPGFVDTHRHLWQTAVRGIFADWSTLQYMVGIRLHIAPFVTAEDTYAATYAGSLECLNNGVTTVLGYEHNVNTPDHAFAGAQAMVDAGVRGVYGLGLGQAPLAPRVFSETEQYRALLTQLNDGILARGKSLVRLGVAPVELFMAPIDVVIQQFRLAREYGAQLTLHSNAVRNGVGEIQMLEDAGLLGADTVFVHGNTSTDREYQLVRDRGAAICAGVEVEIGMALGEPTLRKQRKFGLAPTLGVDSVGCCGGGIIGQARLGMQTARLADAAEELSRGENPASLSVTSREALEWATINGAKALGLQDRIGSIEVGKDADLVLFRATSPDMAGWIEDCPEAAVITQSSAADIDTVMVAGTLVKRGRALLADAWPRQLEALNRTKRRLAKQTRQPDGTFIPTPAPELPAGHGW</sequence>
<organism evidence="3 4">
    <name type="scientific">Mycolicibacterium canariasense</name>
    <name type="common">Mycobacterium canariasense</name>
    <dbReference type="NCBI Taxonomy" id="228230"/>
    <lineage>
        <taxon>Bacteria</taxon>
        <taxon>Bacillati</taxon>
        <taxon>Actinomycetota</taxon>
        <taxon>Actinomycetes</taxon>
        <taxon>Mycobacteriales</taxon>
        <taxon>Mycobacteriaceae</taxon>
        <taxon>Mycolicibacterium</taxon>
    </lineage>
</organism>
<dbReference type="NCBIfam" id="NF006056">
    <property type="entry name" value="PRK08204.1"/>
    <property type="match status" value="1"/>
</dbReference>
<evidence type="ECO:0000313" key="4">
    <source>
        <dbReference type="Proteomes" id="UP000069443"/>
    </source>
</evidence>
<feature type="domain" description="Amidohydrolase-related" evidence="2">
    <location>
        <begin position="53"/>
        <end position="414"/>
    </location>
</feature>
<accession>A0A100WHL5</accession>
<dbReference type="InterPro" id="IPR006680">
    <property type="entry name" value="Amidohydro-rel"/>
</dbReference>
<proteinExistence type="predicted"/>
<evidence type="ECO:0000259" key="2">
    <source>
        <dbReference type="Pfam" id="PF01979"/>
    </source>
</evidence>
<keyword evidence="4" id="KW-1185">Reference proteome</keyword>
<dbReference type="InterPro" id="IPR032466">
    <property type="entry name" value="Metal_Hydrolase"/>
</dbReference>
<dbReference type="SUPFAM" id="SSF51338">
    <property type="entry name" value="Composite domain of metallo-dependent hydrolases"/>
    <property type="match status" value="1"/>
</dbReference>
<dbReference type="GO" id="GO:0016810">
    <property type="term" value="F:hydrolase activity, acting on carbon-nitrogen (but not peptide) bonds"/>
    <property type="evidence" value="ECO:0007669"/>
    <property type="project" value="InterPro"/>
</dbReference>
<keyword evidence="3" id="KW-0378">Hydrolase</keyword>
<dbReference type="EMBL" id="BCSY01000081">
    <property type="protein sequence ID" value="GAS98335.1"/>
    <property type="molecule type" value="Genomic_DNA"/>
</dbReference>
<dbReference type="Pfam" id="PF01979">
    <property type="entry name" value="Amidohydro_1"/>
    <property type="match status" value="1"/>
</dbReference>
<feature type="region of interest" description="Disordered" evidence="1">
    <location>
        <begin position="438"/>
        <end position="464"/>
    </location>
</feature>
<comment type="caution">
    <text evidence="3">The sequence shown here is derived from an EMBL/GenBank/DDBJ whole genome shotgun (WGS) entry which is preliminary data.</text>
</comment>
<dbReference type="Gene3D" id="2.30.40.10">
    <property type="entry name" value="Urease, subunit C, domain 1"/>
    <property type="match status" value="1"/>
</dbReference>
<protein>
    <submittedName>
        <fullName evidence="3">Amidohydrolase</fullName>
    </submittedName>
</protein>
<dbReference type="InterPro" id="IPR050287">
    <property type="entry name" value="MTA/SAH_deaminase"/>
</dbReference>
<reference evidence="4" key="1">
    <citation type="journal article" date="2016" name="Genome Announc.">
        <title>Draft Genome Sequences of Five Rapidly Growing Mycobacterium Species, M. thermoresistibile, M. fortuitum subsp. acetamidolyticum, M. canariasense, M. brisbanense, and M. novocastrense.</title>
        <authorList>
            <person name="Katahira K."/>
            <person name="Ogura Y."/>
            <person name="Gotoh Y."/>
            <person name="Hayashi T."/>
        </authorList>
    </citation>
    <scope>NUCLEOTIDE SEQUENCE [LARGE SCALE GENOMIC DNA]</scope>
    <source>
        <strain evidence="4">JCM15298</strain>
    </source>
</reference>
<evidence type="ECO:0000256" key="1">
    <source>
        <dbReference type="SAM" id="MobiDB-lite"/>
    </source>
</evidence>